<evidence type="ECO:0000256" key="1">
    <source>
        <dbReference type="ARBA" id="ARBA00006845"/>
    </source>
</evidence>
<dbReference type="EMBL" id="JBEYBF010000005">
    <property type="protein sequence ID" value="MEU1952321.1"/>
    <property type="molecule type" value="Genomic_DNA"/>
</dbReference>
<evidence type="ECO:0000313" key="4">
    <source>
        <dbReference type="Proteomes" id="UP001550628"/>
    </source>
</evidence>
<organism evidence="3 4">
    <name type="scientific">Nocardia rhamnosiphila</name>
    <dbReference type="NCBI Taxonomy" id="426716"/>
    <lineage>
        <taxon>Bacteria</taxon>
        <taxon>Bacillati</taxon>
        <taxon>Actinomycetota</taxon>
        <taxon>Actinomycetes</taxon>
        <taxon>Mycobacteriales</taxon>
        <taxon>Nocardiaceae</taxon>
        <taxon>Nocardia</taxon>
    </lineage>
</organism>
<dbReference type="Proteomes" id="UP001550628">
    <property type="component" value="Unassembled WGS sequence"/>
</dbReference>
<gene>
    <name evidence="3" type="ORF">ABZ510_10705</name>
</gene>
<evidence type="ECO:0000313" key="3">
    <source>
        <dbReference type="EMBL" id="MEU1952321.1"/>
    </source>
</evidence>
<proteinExistence type="inferred from homology"/>
<protein>
    <submittedName>
        <fullName evidence="3">Barstar family protein</fullName>
    </submittedName>
</protein>
<comment type="similarity">
    <text evidence="1">Belongs to the barstar family.</text>
</comment>
<comment type="caution">
    <text evidence="3">The sequence shown here is derived from an EMBL/GenBank/DDBJ whole genome shotgun (WGS) entry which is preliminary data.</text>
</comment>
<sequence>MAEPVALADFLSSSYNAELHRSGECRAALGVANVDSAGFSSVRYRVPLGFQVRELRGSRMRTLTALYDEFAAALQFPYYFRPNKDSFDECLFSIDDSLGEAEGHVLAVRDADQLLADEPKERGWFASVVEECADFWSSREVAFRVILQREPEGVTAVPILL</sequence>
<evidence type="ECO:0000259" key="2">
    <source>
        <dbReference type="Pfam" id="PF01337"/>
    </source>
</evidence>
<feature type="domain" description="Barstar (barnase inhibitor)" evidence="2">
    <location>
        <begin position="51"/>
        <end position="148"/>
    </location>
</feature>
<dbReference type="InterPro" id="IPR035905">
    <property type="entry name" value="Barstar-like_sf"/>
</dbReference>
<reference evidence="3 4" key="1">
    <citation type="submission" date="2024-06" db="EMBL/GenBank/DDBJ databases">
        <title>The Natural Products Discovery Center: Release of the First 8490 Sequenced Strains for Exploring Actinobacteria Biosynthetic Diversity.</title>
        <authorList>
            <person name="Kalkreuter E."/>
            <person name="Kautsar S.A."/>
            <person name="Yang D."/>
            <person name="Bader C.D."/>
            <person name="Teijaro C.N."/>
            <person name="Fluegel L."/>
            <person name="Davis C.M."/>
            <person name="Simpson J.R."/>
            <person name="Lauterbach L."/>
            <person name="Steele A.D."/>
            <person name="Gui C."/>
            <person name="Meng S."/>
            <person name="Li G."/>
            <person name="Viehrig K."/>
            <person name="Ye F."/>
            <person name="Su P."/>
            <person name="Kiefer A.F."/>
            <person name="Nichols A."/>
            <person name="Cepeda A.J."/>
            <person name="Yan W."/>
            <person name="Fan B."/>
            <person name="Jiang Y."/>
            <person name="Adhikari A."/>
            <person name="Zheng C.-J."/>
            <person name="Schuster L."/>
            <person name="Cowan T.M."/>
            <person name="Smanski M.J."/>
            <person name="Chevrette M.G."/>
            <person name="De Carvalho L.P.S."/>
            <person name="Shen B."/>
        </authorList>
    </citation>
    <scope>NUCLEOTIDE SEQUENCE [LARGE SCALE GENOMIC DNA]</scope>
    <source>
        <strain evidence="3 4">NPDC019708</strain>
    </source>
</reference>
<dbReference type="InterPro" id="IPR000468">
    <property type="entry name" value="Barstar"/>
</dbReference>
<accession>A0ABV2WN55</accession>
<dbReference type="RefSeq" id="WP_356956970.1">
    <property type="nucleotide sequence ID" value="NZ_JBEYBD010000007.1"/>
</dbReference>
<dbReference type="Pfam" id="PF01337">
    <property type="entry name" value="Barstar"/>
    <property type="match status" value="1"/>
</dbReference>
<keyword evidence="4" id="KW-1185">Reference proteome</keyword>
<dbReference type="SUPFAM" id="SSF52038">
    <property type="entry name" value="Barstar-related"/>
    <property type="match status" value="1"/>
</dbReference>
<dbReference type="Gene3D" id="3.30.370.10">
    <property type="entry name" value="Barstar-like"/>
    <property type="match status" value="1"/>
</dbReference>
<name>A0ABV2WN55_9NOCA</name>